<dbReference type="InterPro" id="IPR058647">
    <property type="entry name" value="BSH_CzcB-like"/>
</dbReference>
<dbReference type="Proteomes" id="UP000683139">
    <property type="component" value="Unassembled WGS sequence"/>
</dbReference>
<dbReference type="InterPro" id="IPR058627">
    <property type="entry name" value="MdtA-like_C"/>
</dbReference>
<dbReference type="EMBL" id="BOSE01000009">
    <property type="protein sequence ID" value="GIP18613.1"/>
    <property type="molecule type" value="Genomic_DNA"/>
</dbReference>
<dbReference type="GO" id="GO:1990281">
    <property type="term" value="C:efflux pump complex"/>
    <property type="evidence" value="ECO:0007669"/>
    <property type="project" value="TreeGrafter"/>
</dbReference>
<name>A0A919YR87_9BACL</name>
<dbReference type="GO" id="GO:0015562">
    <property type="term" value="F:efflux transmembrane transporter activity"/>
    <property type="evidence" value="ECO:0007669"/>
    <property type="project" value="TreeGrafter"/>
</dbReference>
<dbReference type="Pfam" id="PF25967">
    <property type="entry name" value="RND-MFP_C"/>
    <property type="match status" value="1"/>
</dbReference>
<evidence type="ECO:0000256" key="1">
    <source>
        <dbReference type="ARBA" id="ARBA00009477"/>
    </source>
</evidence>
<dbReference type="InterPro" id="IPR006143">
    <property type="entry name" value="RND_pump_MFP"/>
</dbReference>
<sequence>MEVVEHSQMKRKRTVKVAAAIFFGLLLVVTFFSNTFQQITLPKVKTVTPSFQELTFIIEGEGTLLHQNIVPVYDASGWKVEQIDVEVGDYVEKGQVLIKLDASTAHNALLDEKSRLKQQQLRLEQLQENYKLTAQTGDESTLRNAQIEMESLKLDIEIQERKIRTMQEKNESQATVAAPIDGVVTEVNATLGTSSNPGQPAVQMADLSQGLMWELTVDAELASNLEIGEEVSLYINGNTGQTVQATLEKIEDAGNMNSESGGSAGGEAANSPVSGKQLTFAVYESDLKGGERVGIKWEKKSGRANLTIPKDVVHTDNQGKYVYVVEEKKGPLGNQFTVQKRYVTLGKTDASKQVIQNGLLGEEQVVTESSEPLNEGERVRW</sequence>
<comment type="similarity">
    <text evidence="1">Belongs to the membrane fusion protein (MFP) (TC 8.A.1) family.</text>
</comment>
<keyword evidence="6" id="KW-1185">Reference proteome</keyword>
<evidence type="ECO:0000259" key="4">
    <source>
        <dbReference type="Pfam" id="PF25973"/>
    </source>
</evidence>
<dbReference type="SUPFAM" id="SSF111369">
    <property type="entry name" value="HlyD-like secretion proteins"/>
    <property type="match status" value="1"/>
</dbReference>
<dbReference type="Gene3D" id="2.40.420.20">
    <property type="match status" value="1"/>
</dbReference>
<dbReference type="Gene3D" id="2.40.50.100">
    <property type="match status" value="1"/>
</dbReference>
<protein>
    <submittedName>
        <fullName evidence="5">RND transporter</fullName>
    </submittedName>
</protein>
<dbReference type="NCBIfam" id="TIGR01730">
    <property type="entry name" value="RND_mfp"/>
    <property type="match status" value="1"/>
</dbReference>
<accession>A0A919YR87</accession>
<proteinExistence type="inferred from homology"/>
<dbReference type="PANTHER" id="PTHR30469">
    <property type="entry name" value="MULTIDRUG RESISTANCE PROTEIN MDTA"/>
    <property type="match status" value="1"/>
</dbReference>
<evidence type="ECO:0000313" key="6">
    <source>
        <dbReference type="Proteomes" id="UP000683139"/>
    </source>
</evidence>
<gene>
    <name evidence="5" type="ORF">J40TS1_42550</name>
</gene>
<evidence type="ECO:0000259" key="3">
    <source>
        <dbReference type="Pfam" id="PF25967"/>
    </source>
</evidence>
<dbReference type="Gene3D" id="2.40.30.170">
    <property type="match status" value="1"/>
</dbReference>
<reference evidence="5" key="1">
    <citation type="submission" date="2021-03" db="EMBL/GenBank/DDBJ databases">
        <title>Antimicrobial resistance genes in bacteria isolated from Japanese honey, and their potential for conferring macrolide and lincosamide resistance in the American foulbrood pathogen Paenibacillus larvae.</title>
        <authorList>
            <person name="Okamoto M."/>
            <person name="Kumagai M."/>
            <person name="Kanamori H."/>
            <person name="Takamatsu D."/>
        </authorList>
    </citation>
    <scope>NUCLEOTIDE SEQUENCE</scope>
    <source>
        <strain evidence="5">J40TS1</strain>
    </source>
</reference>
<dbReference type="Gene3D" id="1.10.287.470">
    <property type="entry name" value="Helix hairpin bin"/>
    <property type="match status" value="1"/>
</dbReference>
<comment type="caution">
    <text evidence="5">The sequence shown here is derived from an EMBL/GenBank/DDBJ whole genome shotgun (WGS) entry which is preliminary data.</text>
</comment>
<dbReference type="Pfam" id="PF25973">
    <property type="entry name" value="BSH_CzcB"/>
    <property type="match status" value="1"/>
</dbReference>
<feature type="coiled-coil region" evidence="2">
    <location>
        <begin position="106"/>
        <end position="169"/>
    </location>
</feature>
<evidence type="ECO:0000256" key="2">
    <source>
        <dbReference type="SAM" id="Coils"/>
    </source>
</evidence>
<organism evidence="5 6">
    <name type="scientific">Paenibacillus montaniterrae</name>
    <dbReference type="NCBI Taxonomy" id="429341"/>
    <lineage>
        <taxon>Bacteria</taxon>
        <taxon>Bacillati</taxon>
        <taxon>Bacillota</taxon>
        <taxon>Bacilli</taxon>
        <taxon>Bacillales</taxon>
        <taxon>Paenibacillaceae</taxon>
        <taxon>Paenibacillus</taxon>
    </lineage>
</organism>
<dbReference type="AlphaFoldDB" id="A0A919YR87"/>
<feature type="domain" description="Multidrug resistance protein MdtA-like C-terminal permuted SH3" evidence="3">
    <location>
        <begin position="306"/>
        <end position="368"/>
    </location>
</feature>
<feature type="domain" description="CzcB-like barrel-sandwich hybrid" evidence="4">
    <location>
        <begin position="80"/>
        <end position="206"/>
    </location>
</feature>
<keyword evidence="2" id="KW-0175">Coiled coil</keyword>
<evidence type="ECO:0000313" key="5">
    <source>
        <dbReference type="EMBL" id="GIP18613.1"/>
    </source>
</evidence>